<reference evidence="1 2" key="1">
    <citation type="journal article" date="2016" name="Genome Biol. Evol.">
        <title>Divergent and convergent evolution of fungal pathogenicity.</title>
        <authorList>
            <person name="Shang Y."/>
            <person name="Xiao G."/>
            <person name="Zheng P."/>
            <person name="Cen K."/>
            <person name="Zhan S."/>
            <person name="Wang C."/>
        </authorList>
    </citation>
    <scope>NUCLEOTIDE SEQUENCE [LARGE SCALE GENOMIC DNA]</scope>
    <source>
        <strain evidence="1 2">RCEF 264</strain>
    </source>
</reference>
<protein>
    <submittedName>
        <fullName evidence="1">Uncharacterized protein</fullName>
    </submittedName>
</protein>
<organism evidence="1 2">
    <name type="scientific">Niveomyces insectorum RCEF 264</name>
    <dbReference type="NCBI Taxonomy" id="1081102"/>
    <lineage>
        <taxon>Eukaryota</taxon>
        <taxon>Fungi</taxon>
        <taxon>Dikarya</taxon>
        <taxon>Ascomycota</taxon>
        <taxon>Pezizomycotina</taxon>
        <taxon>Sordariomycetes</taxon>
        <taxon>Hypocreomycetidae</taxon>
        <taxon>Hypocreales</taxon>
        <taxon>Cordycipitaceae</taxon>
        <taxon>Niveomyces</taxon>
    </lineage>
</organism>
<gene>
    <name evidence="1" type="ORF">SPI_08584</name>
</gene>
<dbReference type="Proteomes" id="UP000076874">
    <property type="component" value="Unassembled WGS sequence"/>
</dbReference>
<comment type="caution">
    <text evidence="1">The sequence shown here is derived from an EMBL/GenBank/DDBJ whole genome shotgun (WGS) entry which is preliminary data.</text>
</comment>
<keyword evidence="2" id="KW-1185">Reference proteome</keyword>
<sequence length="92" mass="9960">MHAKKEDGMTGDHLVKRKTHKLPAWVPIRAEAKAANRVLPWNQQGQLSPGMLAAALLPPVFTIGEGGWRLAAGGRRQAEGGGRRMAEMRPIG</sequence>
<evidence type="ECO:0000313" key="2">
    <source>
        <dbReference type="Proteomes" id="UP000076874"/>
    </source>
</evidence>
<proteinExistence type="predicted"/>
<accession>A0A167MSW9</accession>
<evidence type="ECO:0000313" key="1">
    <source>
        <dbReference type="EMBL" id="OAA54713.1"/>
    </source>
</evidence>
<dbReference type="EMBL" id="AZHD01000022">
    <property type="protein sequence ID" value="OAA54713.1"/>
    <property type="molecule type" value="Genomic_DNA"/>
</dbReference>
<dbReference type="AlphaFoldDB" id="A0A167MSW9"/>
<name>A0A167MSW9_9HYPO</name>